<dbReference type="InterPro" id="IPR050166">
    <property type="entry name" value="ABC_transporter_ATP-bind"/>
</dbReference>
<dbReference type="InterPro" id="IPR005890">
    <property type="entry name" value="NO3_transporter_ATP-bd-like"/>
</dbReference>
<dbReference type="InterPro" id="IPR003593">
    <property type="entry name" value="AAA+_ATPase"/>
</dbReference>
<evidence type="ECO:0000256" key="6">
    <source>
        <dbReference type="ARBA" id="ARBA00022840"/>
    </source>
</evidence>
<dbReference type="EMBL" id="DSPX01000046">
    <property type="protein sequence ID" value="HGG00035.1"/>
    <property type="molecule type" value="Genomic_DNA"/>
</dbReference>
<dbReference type="GO" id="GO:0005886">
    <property type="term" value="C:plasma membrane"/>
    <property type="evidence" value="ECO:0007669"/>
    <property type="project" value="UniProtKB-SubCell"/>
</dbReference>
<keyword evidence="6 11" id="KW-0067">ATP-binding</keyword>
<accession>A0A7C3VR88</accession>
<evidence type="ECO:0000256" key="8">
    <source>
        <dbReference type="ARBA" id="ARBA00023136"/>
    </source>
</evidence>
<dbReference type="GO" id="GO:0015112">
    <property type="term" value="F:nitrate transmembrane transporter activity"/>
    <property type="evidence" value="ECO:0007669"/>
    <property type="project" value="InterPro"/>
</dbReference>
<dbReference type="CDD" id="cd03293">
    <property type="entry name" value="ABC_NrtD_SsuB_transporters"/>
    <property type="match status" value="1"/>
</dbReference>
<dbReference type="PROSITE" id="PS00211">
    <property type="entry name" value="ABC_TRANSPORTER_1"/>
    <property type="match status" value="1"/>
</dbReference>
<gene>
    <name evidence="11" type="ORF">ENR15_05070</name>
</gene>
<feature type="region of interest" description="Disordered" evidence="9">
    <location>
        <begin position="278"/>
        <end position="300"/>
    </location>
</feature>
<evidence type="ECO:0000313" key="11">
    <source>
        <dbReference type="EMBL" id="HGG00035.1"/>
    </source>
</evidence>
<keyword evidence="4" id="KW-1003">Cell membrane</keyword>
<dbReference type="Pfam" id="PF00005">
    <property type="entry name" value="ABC_tran"/>
    <property type="match status" value="1"/>
</dbReference>
<feature type="compositionally biased region" description="Polar residues" evidence="9">
    <location>
        <begin position="356"/>
        <end position="369"/>
    </location>
</feature>
<evidence type="ECO:0000256" key="4">
    <source>
        <dbReference type="ARBA" id="ARBA00022475"/>
    </source>
</evidence>
<dbReference type="AlphaFoldDB" id="A0A7C3VR88"/>
<evidence type="ECO:0000256" key="9">
    <source>
        <dbReference type="SAM" id="MobiDB-lite"/>
    </source>
</evidence>
<dbReference type="InterPro" id="IPR027417">
    <property type="entry name" value="P-loop_NTPase"/>
</dbReference>
<dbReference type="Gene3D" id="3.40.50.300">
    <property type="entry name" value="P-loop containing nucleotide triphosphate hydrolases"/>
    <property type="match status" value="1"/>
</dbReference>
<dbReference type="GO" id="GO:0005524">
    <property type="term" value="F:ATP binding"/>
    <property type="evidence" value="ECO:0007669"/>
    <property type="project" value="UniProtKB-KW"/>
</dbReference>
<dbReference type="SUPFAM" id="SSF52540">
    <property type="entry name" value="P-loop containing nucleoside triphosphate hydrolases"/>
    <property type="match status" value="1"/>
</dbReference>
<proteinExistence type="inferred from homology"/>
<evidence type="ECO:0000256" key="1">
    <source>
        <dbReference type="ARBA" id="ARBA00004417"/>
    </source>
</evidence>
<evidence type="ECO:0000259" key="10">
    <source>
        <dbReference type="PROSITE" id="PS50893"/>
    </source>
</evidence>
<feature type="domain" description="ABC transporter" evidence="10">
    <location>
        <begin position="19"/>
        <end position="252"/>
    </location>
</feature>
<dbReference type="InterPro" id="IPR017871">
    <property type="entry name" value="ABC_transporter-like_CS"/>
</dbReference>
<evidence type="ECO:0000256" key="7">
    <source>
        <dbReference type="ARBA" id="ARBA00022967"/>
    </source>
</evidence>
<evidence type="ECO:0000256" key="2">
    <source>
        <dbReference type="ARBA" id="ARBA00009440"/>
    </source>
</evidence>
<reference evidence="11" key="1">
    <citation type="journal article" date="2020" name="mSystems">
        <title>Genome- and Community-Level Interaction Insights into Carbon Utilization and Element Cycling Functions of Hydrothermarchaeota in Hydrothermal Sediment.</title>
        <authorList>
            <person name="Zhou Z."/>
            <person name="Liu Y."/>
            <person name="Xu W."/>
            <person name="Pan J."/>
            <person name="Luo Z.H."/>
            <person name="Li M."/>
        </authorList>
    </citation>
    <scope>NUCLEOTIDE SEQUENCE [LARGE SCALE GENOMIC DNA]</scope>
    <source>
        <strain evidence="11">SpSt-374</strain>
    </source>
</reference>
<protein>
    <submittedName>
        <fullName evidence="11">ATP-binding cassette domain-containing protein</fullName>
    </submittedName>
</protein>
<dbReference type="PANTHER" id="PTHR42788:SF7">
    <property type="entry name" value="NITRATE ABC TRANSPORTER ATP-BINDING PROTEIN"/>
    <property type="match status" value="1"/>
</dbReference>
<dbReference type="NCBIfam" id="TIGR01184">
    <property type="entry name" value="ntrCD"/>
    <property type="match status" value="1"/>
</dbReference>
<dbReference type="GO" id="GO:0016887">
    <property type="term" value="F:ATP hydrolysis activity"/>
    <property type="evidence" value="ECO:0007669"/>
    <property type="project" value="InterPro"/>
</dbReference>
<dbReference type="SMART" id="SM00382">
    <property type="entry name" value="AAA"/>
    <property type="match status" value="1"/>
</dbReference>
<comment type="subcellular location">
    <subcellularLocation>
        <location evidence="1">Cell inner membrane</location>
        <topology evidence="1">Peripheral membrane protein</topology>
    </subcellularLocation>
</comment>
<feature type="region of interest" description="Disordered" evidence="9">
    <location>
        <begin position="347"/>
        <end position="401"/>
    </location>
</feature>
<evidence type="ECO:0000256" key="3">
    <source>
        <dbReference type="ARBA" id="ARBA00022448"/>
    </source>
</evidence>
<name>A0A7C3VR88_9CYAN</name>
<comment type="similarity">
    <text evidence="2">Belongs to the ABC transporter superfamily. Nitrate/nitrite/cyanate uptake transporter (NitT) (TC 3.A.1.16) family.</text>
</comment>
<keyword evidence="7" id="KW-1278">Translocase</keyword>
<evidence type="ECO:0000256" key="5">
    <source>
        <dbReference type="ARBA" id="ARBA00022741"/>
    </source>
</evidence>
<dbReference type="InterPro" id="IPR003439">
    <property type="entry name" value="ABC_transporter-like_ATP-bd"/>
</dbReference>
<organism evidence="11">
    <name type="scientific">Planktothricoides sp. SpSt-374</name>
    <dbReference type="NCBI Taxonomy" id="2282167"/>
    <lineage>
        <taxon>Bacteria</taxon>
        <taxon>Bacillati</taxon>
        <taxon>Cyanobacteriota</taxon>
        <taxon>Cyanophyceae</taxon>
        <taxon>Oscillatoriophycideae</taxon>
        <taxon>Oscillatoriales</taxon>
        <taxon>Oscillatoriaceae</taxon>
        <taxon>Planktothricoides</taxon>
    </lineage>
</organism>
<keyword evidence="5" id="KW-0547">Nucleotide-binding</keyword>
<dbReference type="PROSITE" id="PS50893">
    <property type="entry name" value="ABC_TRANSPORTER_2"/>
    <property type="match status" value="1"/>
</dbReference>
<keyword evidence="3" id="KW-0813">Transport</keyword>
<dbReference type="PANTHER" id="PTHR42788">
    <property type="entry name" value="TAURINE IMPORT ATP-BINDING PROTEIN-RELATED"/>
    <property type="match status" value="1"/>
</dbReference>
<comment type="caution">
    <text evidence="11">The sequence shown here is derived from an EMBL/GenBank/DDBJ whole genome shotgun (WGS) entry which is preliminary data.</text>
</comment>
<sequence length="500" mass="54566">MSIQTSPTETETAKAEQFLVIDKVSKVYPTAKSAYTVLDDVSLTVGEGEFICIIGHSGCGKSTLLNMVAGFNEPTQGEVRLQSRRITKPGPDRMMVFQNYCLLPWKTALENVLLAVKSAYPEKSHSERLAIAEEHLAMVGLTEAAHKRPGQLSGGMKQRVAIARALAIRPQVLILDEPFGALDAITKEELQEELLQIWRDHRCTVLMITHDIDEALFLADKLVMMTNGPAAKIGEVLEIPFPRPRVRARVMEDPRYYELRNYALDFLFRRFAHDEDGGTGVVGNQGTSEQSPRLPVSPSPRLPVSLSRGAMALAATASALLLAGGLYTISQMKSQKLLSPTQELQSTSVGAIRESPLQNQAPIGTTIPENTPEPPSALTPDPSPREGEGGREAATSPTITDTAKIAELNQKLYDQIDQNWWQTPTFTENLVFHVEVNGDGAIVQYEFGNQAASNYLEETPFAPDAPLGATPDPGQSTEPIARFQAILTPYGELQVAPISP</sequence>
<keyword evidence="8" id="KW-0472">Membrane</keyword>